<gene>
    <name evidence="2" type="ordered locus">Reut_A0821</name>
</gene>
<dbReference type="Gene3D" id="2.60.120.10">
    <property type="entry name" value="Jelly Rolls"/>
    <property type="match status" value="1"/>
</dbReference>
<dbReference type="EMBL" id="CP000090">
    <property type="protein sequence ID" value="AAZ60200.1"/>
    <property type="molecule type" value="Genomic_DNA"/>
</dbReference>
<evidence type="ECO:0000313" key="2">
    <source>
        <dbReference type="EMBL" id="AAZ60200.1"/>
    </source>
</evidence>
<dbReference type="PANTHER" id="PTHR40943:SF1">
    <property type="entry name" value="CYTOPLASMIC PROTEIN"/>
    <property type="match status" value="1"/>
</dbReference>
<dbReference type="CDD" id="cd02227">
    <property type="entry name" value="cupin_TM1112-like"/>
    <property type="match status" value="1"/>
</dbReference>
<feature type="domain" description="(S)-ureidoglycine aminohydrolase cupin" evidence="1">
    <location>
        <begin position="65"/>
        <end position="138"/>
    </location>
</feature>
<dbReference type="InterPro" id="IPR011051">
    <property type="entry name" value="RmlC_Cupin_sf"/>
</dbReference>
<organism evidence="2">
    <name type="scientific">Cupriavidus pinatubonensis (strain JMP 134 / LMG 1197)</name>
    <name type="common">Cupriavidus necator (strain JMP 134)</name>
    <dbReference type="NCBI Taxonomy" id="264198"/>
    <lineage>
        <taxon>Bacteria</taxon>
        <taxon>Pseudomonadati</taxon>
        <taxon>Pseudomonadota</taxon>
        <taxon>Betaproteobacteria</taxon>
        <taxon>Burkholderiales</taxon>
        <taxon>Burkholderiaceae</taxon>
        <taxon>Cupriavidus</taxon>
    </lineage>
</organism>
<dbReference type="AlphaFoldDB" id="Q474I3"/>
<proteinExistence type="predicted"/>
<dbReference type="HOGENOM" id="CLU_147448_2_0_4"/>
<dbReference type="InterPro" id="IPR014710">
    <property type="entry name" value="RmlC-like_jellyroll"/>
</dbReference>
<accession>Q474I3</accession>
<dbReference type="STRING" id="264198.Reut_A0821"/>
<protein>
    <recommendedName>
        <fullName evidence="1">(S)-ureidoglycine aminohydrolase cupin domain-containing protein</fullName>
    </recommendedName>
</protein>
<dbReference type="eggNOG" id="COG3450">
    <property type="taxonomic scope" value="Bacteria"/>
</dbReference>
<dbReference type="SUPFAM" id="SSF51182">
    <property type="entry name" value="RmlC-like cupins"/>
    <property type="match status" value="1"/>
</dbReference>
<dbReference type="InterPro" id="IPR008579">
    <property type="entry name" value="UGlyAH_Cupin_dom"/>
</dbReference>
<dbReference type="KEGG" id="reu:Reut_A0821"/>
<evidence type="ECO:0000259" key="1">
    <source>
        <dbReference type="Pfam" id="PF05899"/>
    </source>
</evidence>
<dbReference type="PANTHER" id="PTHR40943">
    <property type="entry name" value="CYTOPLASMIC PROTEIN-RELATED"/>
    <property type="match status" value="1"/>
</dbReference>
<name>Q474I3_CUPPJ</name>
<sequence length="149" mass="16377">MRTGHGALNWRACFQHPPDIPAMTASVRLIDFQANAPAPTHDRPRPDRLVAGNPDRTTWTHYSAQHGDFDCGIWACEPGAWRIAFPAGKEEFFHVISGRIRISDDAGAASEFGPGDACVIPAGFTGLFEVLERVRKYFVVIDREAAQSA</sequence>
<dbReference type="Pfam" id="PF05899">
    <property type="entry name" value="Cupin_3"/>
    <property type="match status" value="1"/>
</dbReference>
<reference evidence="2" key="1">
    <citation type="submission" date="2005-08" db="EMBL/GenBank/DDBJ databases">
        <title>Complete sequence of Chromosome1 of Ralstonia eutropha JMP134.</title>
        <authorList>
            <person name="Copeland A."/>
            <person name="Lucas S."/>
            <person name="Lapidus A."/>
            <person name="Barry K."/>
            <person name="Detter J.C."/>
            <person name="Glavina T."/>
            <person name="Hammon N."/>
            <person name="Israni S."/>
            <person name="Pitluck S."/>
            <person name="Goltsman E."/>
            <person name="Martinez M."/>
            <person name="Schmutz J."/>
            <person name="Larimer F."/>
            <person name="Land M."/>
            <person name="Lykidis A."/>
            <person name="Richardson P."/>
        </authorList>
    </citation>
    <scope>NUCLEOTIDE SEQUENCE</scope>
    <source>
        <strain evidence="2">JMP134</strain>
    </source>
</reference>